<reference evidence="12 13" key="1">
    <citation type="submission" date="2018-05" db="EMBL/GenBank/DDBJ databases">
        <title>Leucothrix arctica sp. nov., isolated from Arctic seawater.</title>
        <authorList>
            <person name="Choi A."/>
            <person name="Baek K."/>
        </authorList>
    </citation>
    <scope>NUCLEOTIDE SEQUENCE [LARGE SCALE GENOMIC DNA]</scope>
    <source>
        <strain evidence="12 13">IMCC9719</strain>
    </source>
</reference>
<evidence type="ECO:0000313" key="12">
    <source>
        <dbReference type="EMBL" id="PWQ95184.1"/>
    </source>
</evidence>
<feature type="binding site" evidence="9">
    <location>
        <position position="127"/>
    </location>
    <ligand>
        <name>Fe cation</name>
        <dbReference type="ChEBI" id="CHEBI:24875"/>
        <label>2</label>
    </ligand>
</feature>
<dbReference type="RefSeq" id="WP_109823796.1">
    <property type="nucleotide sequence ID" value="NZ_QGKL01000035.1"/>
</dbReference>
<keyword evidence="3 8" id="KW-0409">Iron storage</keyword>
<dbReference type="GO" id="GO:0006826">
    <property type="term" value="P:iron ion transport"/>
    <property type="evidence" value="ECO:0007669"/>
    <property type="project" value="InterPro"/>
</dbReference>
<name>A0A317C9A0_9GAMM</name>
<accession>A0A317C9A0</accession>
<dbReference type="EMBL" id="QGKL01000035">
    <property type="protein sequence ID" value="PWQ95184.1"/>
    <property type="molecule type" value="Genomic_DNA"/>
</dbReference>
<dbReference type="InterPro" id="IPR009078">
    <property type="entry name" value="Ferritin-like_SF"/>
</dbReference>
<dbReference type="NCBIfam" id="TIGR00754">
    <property type="entry name" value="bfr"/>
    <property type="match status" value="1"/>
</dbReference>
<evidence type="ECO:0000256" key="8">
    <source>
        <dbReference type="PIRNR" id="PIRNR002560"/>
    </source>
</evidence>
<dbReference type="PIRSF" id="PIRSF002560">
    <property type="entry name" value="Bacterioferritin"/>
    <property type="match status" value="1"/>
</dbReference>
<feature type="coiled-coil region" evidence="10">
    <location>
        <begin position="117"/>
        <end position="144"/>
    </location>
</feature>
<dbReference type="InterPro" id="IPR009040">
    <property type="entry name" value="Ferritin-like_diiron"/>
</dbReference>
<keyword evidence="10" id="KW-0175">Coiled coil</keyword>
<dbReference type="PROSITE" id="PS50905">
    <property type="entry name" value="FERRITIN_LIKE"/>
    <property type="match status" value="1"/>
</dbReference>
<evidence type="ECO:0000256" key="1">
    <source>
        <dbReference type="ARBA" id="ARBA00001970"/>
    </source>
</evidence>
<proteinExistence type="inferred from homology"/>
<keyword evidence="4" id="KW-0349">Heme</keyword>
<feature type="binding site" evidence="9">
    <location>
        <position position="127"/>
    </location>
    <ligand>
        <name>Fe cation</name>
        <dbReference type="ChEBI" id="CHEBI:24875"/>
        <label>1</label>
    </ligand>
</feature>
<evidence type="ECO:0000256" key="7">
    <source>
        <dbReference type="ARBA" id="ARBA00036243"/>
    </source>
</evidence>
<feature type="domain" description="Ferritin-like diiron" evidence="11">
    <location>
        <begin position="1"/>
        <end position="145"/>
    </location>
</feature>
<keyword evidence="6 8" id="KW-0408">Iron</keyword>
<evidence type="ECO:0000256" key="9">
    <source>
        <dbReference type="PIRSR" id="PIRSR002560-1"/>
    </source>
</evidence>
<dbReference type="PRINTS" id="PR00601">
    <property type="entry name" value="BACFERRITIN"/>
</dbReference>
<evidence type="ECO:0000256" key="5">
    <source>
        <dbReference type="ARBA" id="ARBA00022723"/>
    </source>
</evidence>
<dbReference type="Proteomes" id="UP000245506">
    <property type="component" value="Unassembled WGS sequence"/>
</dbReference>
<dbReference type="InterPro" id="IPR008331">
    <property type="entry name" value="Ferritin_DPS_dom"/>
</dbReference>
<keyword evidence="13" id="KW-1185">Reference proteome</keyword>
<dbReference type="GO" id="GO:0005829">
    <property type="term" value="C:cytosol"/>
    <property type="evidence" value="ECO:0007669"/>
    <property type="project" value="TreeGrafter"/>
</dbReference>
<comment type="caution">
    <text evidence="12">The sequence shown here is derived from an EMBL/GenBank/DDBJ whole genome shotgun (WGS) entry which is preliminary data.</text>
</comment>
<dbReference type="AlphaFoldDB" id="A0A317C9A0"/>
<comment type="catalytic activity">
    <reaction evidence="7">
        <text>Fe(2+)(in) = Fe(2+)(out)</text>
        <dbReference type="Rhea" id="RHEA:28486"/>
        <dbReference type="ChEBI" id="CHEBI:29033"/>
    </reaction>
</comment>
<dbReference type="InterPro" id="IPR002024">
    <property type="entry name" value="Bacterioferritin"/>
</dbReference>
<dbReference type="GO" id="GO:0004322">
    <property type="term" value="F:ferroxidase activity"/>
    <property type="evidence" value="ECO:0007669"/>
    <property type="project" value="UniProtKB-EC"/>
</dbReference>
<evidence type="ECO:0000313" key="13">
    <source>
        <dbReference type="Proteomes" id="UP000245506"/>
    </source>
</evidence>
<evidence type="ECO:0000256" key="3">
    <source>
        <dbReference type="ARBA" id="ARBA00022434"/>
    </source>
</evidence>
<dbReference type="GO" id="GO:0006879">
    <property type="term" value="P:intracellular iron ion homeostasis"/>
    <property type="evidence" value="ECO:0007669"/>
    <property type="project" value="UniProtKB-KW"/>
</dbReference>
<sequence length="157" mass="18082">MQTSVTIKQALNASLKNQLTVINQYFLHARMCGSWGLEGLNSQEFKRSIKAMKQADEIIERILFLEGLPNLQDLGKLYIGEDVPEILENDTRASNEVIAQLREAITVCESEQDYVSRDMLTEILEEEEEQLDWLEAQQWAIENTNLPNYIQTMMEKG</sequence>
<dbReference type="EC" id="1.16.3.1" evidence="8"/>
<gene>
    <name evidence="12" type="primary">bfr</name>
    <name evidence="12" type="ORF">DKT75_12605</name>
</gene>
<feature type="binding site" description="axial binding residue" evidence="9">
    <location>
        <position position="52"/>
    </location>
    <ligand>
        <name>heme b</name>
        <dbReference type="ChEBI" id="CHEBI:60344"/>
        <note>ligand shared between dimeric partners</note>
    </ligand>
    <ligandPart>
        <name>Fe</name>
        <dbReference type="ChEBI" id="CHEBI:18248"/>
    </ligandPart>
</feature>
<comment type="cofactor">
    <cofactor evidence="1">
        <name>heme b</name>
        <dbReference type="ChEBI" id="CHEBI:60344"/>
    </cofactor>
</comment>
<protein>
    <recommendedName>
        <fullName evidence="8">Bacterioferritin</fullName>
        <ecNumber evidence="8">1.16.3.1</ecNumber>
    </recommendedName>
</protein>
<evidence type="ECO:0000256" key="2">
    <source>
        <dbReference type="ARBA" id="ARBA00008093"/>
    </source>
</evidence>
<dbReference type="InterPro" id="IPR012347">
    <property type="entry name" value="Ferritin-like"/>
</dbReference>
<evidence type="ECO:0000256" key="4">
    <source>
        <dbReference type="ARBA" id="ARBA00022617"/>
    </source>
</evidence>
<evidence type="ECO:0000259" key="11">
    <source>
        <dbReference type="PROSITE" id="PS50905"/>
    </source>
</evidence>
<dbReference type="Gene3D" id="1.20.1260.10">
    <property type="match status" value="1"/>
</dbReference>
<dbReference type="PANTHER" id="PTHR30295:SF0">
    <property type="entry name" value="BACTERIOFERRITIN"/>
    <property type="match status" value="1"/>
</dbReference>
<dbReference type="GO" id="GO:0008199">
    <property type="term" value="F:ferric iron binding"/>
    <property type="evidence" value="ECO:0007669"/>
    <property type="project" value="InterPro"/>
</dbReference>
<dbReference type="SUPFAM" id="SSF47240">
    <property type="entry name" value="Ferritin-like"/>
    <property type="match status" value="1"/>
</dbReference>
<organism evidence="12 13">
    <name type="scientific">Leucothrix arctica</name>
    <dbReference type="NCBI Taxonomy" id="1481894"/>
    <lineage>
        <taxon>Bacteria</taxon>
        <taxon>Pseudomonadati</taxon>
        <taxon>Pseudomonadota</taxon>
        <taxon>Gammaproteobacteria</taxon>
        <taxon>Thiotrichales</taxon>
        <taxon>Thiotrichaceae</taxon>
        <taxon>Leucothrix</taxon>
    </lineage>
</organism>
<comment type="function">
    <text evidence="8">Iron-storage protein, whose ferroxidase center binds Fe(2+), oxidizes it using dioxygen to Fe(3+), and participates in the subsequent Fe(3+) oxide mineral core formation within the central cavity of the BFR protein shell.</text>
</comment>
<evidence type="ECO:0000256" key="6">
    <source>
        <dbReference type="ARBA" id="ARBA00023004"/>
    </source>
</evidence>
<dbReference type="CDD" id="cd00907">
    <property type="entry name" value="Bacterioferritin"/>
    <property type="match status" value="1"/>
</dbReference>
<evidence type="ECO:0000256" key="10">
    <source>
        <dbReference type="SAM" id="Coils"/>
    </source>
</evidence>
<dbReference type="OrthoDB" id="9800505at2"/>
<dbReference type="Pfam" id="PF00210">
    <property type="entry name" value="Ferritin"/>
    <property type="match status" value="1"/>
</dbReference>
<comment type="catalytic activity">
    <reaction evidence="8">
        <text>4 Fe(2+) + O2 + 4 H(+) = 4 Fe(3+) + 2 H2O</text>
        <dbReference type="Rhea" id="RHEA:11148"/>
        <dbReference type="ChEBI" id="CHEBI:15377"/>
        <dbReference type="ChEBI" id="CHEBI:15378"/>
        <dbReference type="ChEBI" id="CHEBI:15379"/>
        <dbReference type="ChEBI" id="CHEBI:29033"/>
        <dbReference type="ChEBI" id="CHEBI:29034"/>
        <dbReference type="EC" id="1.16.3.1"/>
    </reaction>
</comment>
<keyword evidence="5 8" id="KW-0479">Metal-binding</keyword>
<comment type="similarity">
    <text evidence="2 8">Belongs to the bacterioferritin family.</text>
</comment>
<dbReference type="GO" id="GO:0020037">
    <property type="term" value="F:heme binding"/>
    <property type="evidence" value="ECO:0007669"/>
    <property type="project" value="TreeGrafter"/>
</dbReference>
<dbReference type="PANTHER" id="PTHR30295">
    <property type="entry name" value="BACTERIOFERRITIN"/>
    <property type="match status" value="1"/>
</dbReference>